<keyword evidence="5 7" id="KW-1133">Transmembrane helix</keyword>
<dbReference type="GO" id="GO:0016787">
    <property type="term" value="F:hydrolase activity"/>
    <property type="evidence" value="ECO:0007669"/>
    <property type="project" value="UniProtKB-KW"/>
</dbReference>
<evidence type="ECO:0000256" key="2">
    <source>
        <dbReference type="ARBA" id="ARBA00022475"/>
    </source>
</evidence>
<keyword evidence="4" id="KW-0378">Hydrolase</keyword>
<protein>
    <submittedName>
        <fullName evidence="9">Phosphatase PAP2 family protein</fullName>
    </submittedName>
</protein>
<name>A0A8J6MAN8_9FIRM</name>
<evidence type="ECO:0000256" key="1">
    <source>
        <dbReference type="ARBA" id="ARBA00004651"/>
    </source>
</evidence>
<dbReference type="InterPro" id="IPR000326">
    <property type="entry name" value="PAP2/HPO"/>
</dbReference>
<feature type="domain" description="Phosphatidic acid phosphatase type 2/haloperoxidase" evidence="8">
    <location>
        <begin position="58"/>
        <end position="170"/>
    </location>
</feature>
<dbReference type="PANTHER" id="PTHR14969">
    <property type="entry name" value="SPHINGOSINE-1-PHOSPHATE PHOSPHOHYDROLASE"/>
    <property type="match status" value="1"/>
</dbReference>
<dbReference type="InterPro" id="IPR036938">
    <property type="entry name" value="PAP2/HPO_sf"/>
</dbReference>
<evidence type="ECO:0000256" key="6">
    <source>
        <dbReference type="ARBA" id="ARBA00023136"/>
    </source>
</evidence>
<keyword evidence="10" id="KW-1185">Reference proteome</keyword>
<dbReference type="Gene3D" id="1.20.144.10">
    <property type="entry name" value="Phosphatidic acid phosphatase type 2/haloperoxidase"/>
    <property type="match status" value="2"/>
</dbReference>
<dbReference type="SMART" id="SM00014">
    <property type="entry name" value="acidPPc"/>
    <property type="match status" value="1"/>
</dbReference>
<evidence type="ECO:0000256" key="7">
    <source>
        <dbReference type="SAM" id="Phobius"/>
    </source>
</evidence>
<proteinExistence type="predicted"/>
<dbReference type="EMBL" id="JACOPP010000022">
    <property type="protein sequence ID" value="MBC5734660.1"/>
    <property type="molecule type" value="Genomic_DNA"/>
</dbReference>
<gene>
    <name evidence="9" type="ORF">H8S57_13125</name>
</gene>
<dbReference type="PANTHER" id="PTHR14969:SF62">
    <property type="entry name" value="DECAPRENYLPHOSPHORYL-5-PHOSPHORIBOSE PHOSPHATASE RV3807C-RELATED"/>
    <property type="match status" value="1"/>
</dbReference>
<keyword evidence="2" id="KW-1003">Cell membrane</keyword>
<comment type="caution">
    <text evidence="9">The sequence shown here is derived from an EMBL/GenBank/DDBJ whole genome shotgun (WGS) entry which is preliminary data.</text>
</comment>
<feature type="transmembrane region" description="Helical" evidence="7">
    <location>
        <begin position="155"/>
        <end position="173"/>
    </location>
</feature>
<dbReference type="SUPFAM" id="SSF48317">
    <property type="entry name" value="Acid phosphatase/Vanadium-dependent haloperoxidase"/>
    <property type="match status" value="1"/>
</dbReference>
<keyword evidence="3 7" id="KW-0812">Transmembrane</keyword>
<reference evidence="9" key="1">
    <citation type="submission" date="2020-08" db="EMBL/GenBank/DDBJ databases">
        <title>Genome public.</title>
        <authorList>
            <person name="Liu C."/>
            <person name="Sun Q."/>
        </authorList>
    </citation>
    <scope>NUCLEOTIDE SEQUENCE</scope>
    <source>
        <strain evidence="9">NSJ-51</strain>
    </source>
</reference>
<evidence type="ECO:0000313" key="9">
    <source>
        <dbReference type="EMBL" id="MBC5734660.1"/>
    </source>
</evidence>
<dbReference type="CDD" id="cd01610">
    <property type="entry name" value="PAP2_like"/>
    <property type="match status" value="1"/>
</dbReference>
<comment type="subcellular location">
    <subcellularLocation>
        <location evidence="1">Cell membrane</location>
        <topology evidence="1">Multi-pass membrane protein</topology>
    </subcellularLocation>
</comment>
<keyword evidence="6 7" id="KW-0472">Membrane</keyword>
<evidence type="ECO:0000259" key="8">
    <source>
        <dbReference type="SMART" id="SM00014"/>
    </source>
</evidence>
<evidence type="ECO:0000256" key="3">
    <source>
        <dbReference type="ARBA" id="ARBA00022692"/>
    </source>
</evidence>
<dbReference type="GO" id="GO:0005886">
    <property type="term" value="C:plasma membrane"/>
    <property type="evidence" value="ECO:0007669"/>
    <property type="project" value="UniProtKB-SubCell"/>
</dbReference>
<dbReference type="Pfam" id="PF01569">
    <property type="entry name" value="PAP2"/>
    <property type="match status" value="1"/>
</dbReference>
<sequence>MPQWFWTADGAVLLWIQETLRCALLDPILIGYTHMGDVGLLWIALSLLLLAFRPTRKAGMLGLLALLIGMLCTNVVLKHLVGRARPWHTVAGLVPLIAENDPNSFPSGHTCAAFAAAGAWCRTLPRRWMKRAAVALAALMGFSRLYVGVHFPSDVLAGLCVGLLSSALAWLLWRRFTAWRDLERKN</sequence>
<dbReference type="Proteomes" id="UP000661435">
    <property type="component" value="Unassembled WGS sequence"/>
</dbReference>
<evidence type="ECO:0000313" key="10">
    <source>
        <dbReference type="Proteomes" id="UP000661435"/>
    </source>
</evidence>
<evidence type="ECO:0000256" key="5">
    <source>
        <dbReference type="ARBA" id="ARBA00022989"/>
    </source>
</evidence>
<accession>A0A8J6MAN8</accession>
<dbReference type="AlphaFoldDB" id="A0A8J6MAN8"/>
<evidence type="ECO:0000256" key="4">
    <source>
        <dbReference type="ARBA" id="ARBA00022801"/>
    </source>
</evidence>
<dbReference type="RefSeq" id="WP_186908487.1">
    <property type="nucleotide sequence ID" value="NZ_JACOPP010000022.1"/>
</dbReference>
<organism evidence="9 10">
    <name type="scientific">Lawsonibacter hominis</name>
    <dbReference type="NCBI Taxonomy" id="2763053"/>
    <lineage>
        <taxon>Bacteria</taxon>
        <taxon>Bacillati</taxon>
        <taxon>Bacillota</taxon>
        <taxon>Clostridia</taxon>
        <taxon>Eubacteriales</taxon>
        <taxon>Oscillospiraceae</taxon>
        <taxon>Lawsonibacter</taxon>
    </lineage>
</organism>
<feature type="transmembrane region" description="Helical" evidence="7">
    <location>
        <begin position="58"/>
        <end position="77"/>
    </location>
</feature>
<feature type="transmembrane region" description="Helical" evidence="7">
    <location>
        <begin position="29"/>
        <end position="52"/>
    </location>
</feature>